<feature type="transmembrane region" description="Helical" evidence="6">
    <location>
        <begin position="175"/>
        <end position="195"/>
    </location>
</feature>
<evidence type="ECO:0000256" key="4">
    <source>
        <dbReference type="ARBA" id="ARBA00022989"/>
    </source>
</evidence>
<evidence type="ECO:0000256" key="3">
    <source>
        <dbReference type="ARBA" id="ARBA00022692"/>
    </source>
</evidence>
<feature type="transmembrane region" description="Helical" evidence="6">
    <location>
        <begin position="421"/>
        <end position="443"/>
    </location>
</feature>
<dbReference type="RefSeq" id="WP_087448532.1">
    <property type="nucleotide sequence ID" value="NZ_CP020858.1"/>
</dbReference>
<feature type="transmembrane region" description="Helical" evidence="6">
    <location>
        <begin position="215"/>
        <end position="234"/>
    </location>
</feature>
<keyword evidence="2" id="KW-1003">Cell membrane</keyword>
<reference evidence="7 8" key="1">
    <citation type="submission" date="2017-04" db="EMBL/GenBank/DDBJ databases">
        <title>Complete genome sequence of Lactobacillus salivarius ZLS006, a probiotic strain isolated from healthy piglet.</title>
        <authorList>
            <person name="Zhang D."/>
        </authorList>
    </citation>
    <scope>NUCLEOTIDE SEQUENCE [LARGE SCALE GENOMIC DNA]</scope>
    <source>
        <strain evidence="7 8">ZLS006</strain>
    </source>
</reference>
<keyword evidence="5 6" id="KW-0472">Membrane</keyword>
<dbReference type="PANTHER" id="PTHR30250">
    <property type="entry name" value="PST FAMILY PREDICTED COLANIC ACID TRANSPORTER"/>
    <property type="match status" value="1"/>
</dbReference>
<feature type="transmembrane region" description="Helical" evidence="6">
    <location>
        <begin position="92"/>
        <end position="114"/>
    </location>
</feature>
<feature type="transmembrane region" description="Helical" evidence="6">
    <location>
        <begin position="260"/>
        <end position="278"/>
    </location>
</feature>
<protein>
    <submittedName>
        <fullName evidence="7">O-unit flippase</fullName>
    </submittedName>
</protein>
<dbReference type="EMBL" id="CP020858">
    <property type="protein sequence ID" value="ARU18681.1"/>
    <property type="molecule type" value="Genomic_DNA"/>
</dbReference>
<dbReference type="InterPro" id="IPR050833">
    <property type="entry name" value="Poly_Biosynth_Transport"/>
</dbReference>
<feature type="transmembrane region" description="Helical" evidence="6">
    <location>
        <begin position="48"/>
        <end position="71"/>
    </location>
</feature>
<name>A0A1Y0F5R2_9LACO</name>
<feature type="transmembrane region" description="Helical" evidence="6">
    <location>
        <begin position="15"/>
        <end position="36"/>
    </location>
</feature>
<gene>
    <name evidence="7" type="ORF">B7R82_01100</name>
</gene>
<evidence type="ECO:0000256" key="6">
    <source>
        <dbReference type="SAM" id="Phobius"/>
    </source>
</evidence>
<accession>A0A1Y0F5R2</accession>
<keyword evidence="4 6" id="KW-1133">Transmembrane helix</keyword>
<feature type="transmembrane region" description="Helical" evidence="6">
    <location>
        <begin position="298"/>
        <end position="318"/>
    </location>
</feature>
<proteinExistence type="predicted"/>
<sequence>MSEKNFKIHSVKYNFLMNVILKTSTFIFPLVTFPYVSRVLGPGPNGDISFAASVISYFSLIAAMGIPSYGVRKCAEYRDNPIELGKVFQELLIINTLFTILSYAVLVLLVQIIPQFKNDSLLIYITSITIIFSTFGVEWVYQAIEQYDYITVRNIAFKIFAVIGMFVFVHKPSDYIVYAGITVFGNVGSNILNILRLPRYIPMKKYKKYNLKMHISPIFLLFLYNATTTIFTNLDQVMLGFMSSNKEVGYYAATVKIKNILTSVITSLGAVMLPRVAYYLGKKDNKAFARLIKKSFDFIFISAIPISLFFLIEAKPIIDFLAGSQYLRATVILQCIAPSIIFIGISSVTAWQLLIPLKLEKYTVLGAIVGAILNVILNIILIPKIGGAGAAIATTIAELSVLITHIIVLRELINENKFIEFIELYKVILASIIATIVILVFNYCVTVANSLLECLLSGIIYFSCYIVVLFIVKNKMIREISKDIITRLG</sequence>
<feature type="transmembrane region" description="Helical" evidence="6">
    <location>
        <begin position="362"/>
        <end position="382"/>
    </location>
</feature>
<evidence type="ECO:0000256" key="5">
    <source>
        <dbReference type="ARBA" id="ARBA00023136"/>
    </source>
</evidence>
<organism evidence="7 8">
    <name type="scientific">Ligilactobacillus salivarius</name>
    <dbReference type="NCBI Taxonomy" id="1624"/>
    <lineage>
        <taxon>Bacteria</taxon>
        <taxon>Bacillati</taxon>
        <taxon>Bacillota</taxon>
        <taxon>Bacilli</taxon>
        <taxon>Lactobacillales</taxon>
        <taxon>Lactobacillaceae</taxon>
        <taxon>Ligilactobacillus</taxon>
    </lineage>
</organism>
<dbReference type="Proteomes" id="UP000195378">
    <property type="component" value="Chromosome"/>
</dbReference>
<feature type="transmembrane region" description="Helical" evidence="6">
    <location>
        <begin position="152"/>
        <end position="169"/>
    </location>
</feature>
<evidence type="ECO:0000256" key="1">
    <source>
        <dbReference type="ARBA" id="ARBA00004651"/>
    </source>
</evidence>
<comment type="subcellular location">
    <subcellularLocation>
        <location evidence="1">Cell membrane</location>
        <topology evidence="1">Multi-pass membrane protein</topology>
    </subcellularLocation>
</comment>
<dbReference type="GO" id="GO:0005886">
    <property type="term" value="C:plasma membrane"/>
    <property type="evidence" value="ECO:0007669"/>
    <property type="project" value="UniProtKB-SubCell"/>
</dbReference>
<feature type="transmembrane region" description="Helical" evidence="6">
    <location>
        <begin position="455"/>
        <end position="472"/>
    </location>
</feature>
<feature type="transmembrane region" description="Helical" evidence="6">
    <location>
        <begin position="330"/>
        <end position="355"/>
    </location>
</feature>
<dbReference type="Pfam" id="PF01943">
    <property type="entry name" value="Polysacc_synt"/>
    <property type="match status" value="1"/>
</dbReference>
<feature type="transmembrane region" description="Helical" evidence="6">
    <location>
        <begin position="120"/>
        <end position="140"/>
    </location>
</feature>
<dbReference type="InterPro" id="IPR002797">
    <property type="entry name" value="Polysacc_synth"/>
</dbReference>
<dbReference type="PANTHER" id="PTHR30250:SF11">
    <property type="entry name" value="O-ANTIGEN TRANSPORTER-RELATED"/>
    <property type="match status" value="1"/>
</dbReference>
<evidence type="ECO:0000313" key="8">
    <source>
        <dbReference type="Proteomes" id="UP000195378"/>
    </source>
</evidence>
<keyword evidence="3 6" id="KW-0812">Transmembrane</keyword>
<evidence type="ECO:0000256" key="2">
    <source>
        <dbReference type="ARBA" id="ARBA00022475"/>
    </source>
</evidence>
<evidence type="ECO:0000313" key="7">
    <source>
        <dbReference type="EMBL" id="ARU18681.1"/>
    </source>
</evidence>
<dbReference type="CDD" id="cd13128">
    <property type="entry name" value="MATE_Wzx_like"/>
    <property type="match status" value="1"/>
</dbReference>
<dbReference type="AlphaFoldDB" id="A0A1Y0F5R2"/>
<feature type="transmembrane region" description="Helical" evidence="6">
    <location>
        <begin position="388"/>
        <end position="409"/>
    </location>
</feature>